<dbReference type="PROSITE" id="PS50983">
    <property type="entry name" value="FE_B12_PBP"/>
    <property type="match status" value="1"/>
</dbReference>
<dbReference type="Pfam" id="PF01497">
    <property type="entry name" value="Peripla_BP_2"/>
    <property type="match status" value="1"/>
</dbReference>
<dbReference type="AlphaFoldDB" id="A0A1Q6R5B2"/>
<comment type="similarity">
    <text evidence="1">Belongs to the bacterial solute-binding protein 8 family.</text>
</comment>
<dbReference type="Proteomes" id="UP000186777">
    <property type="component" value="Unassembled WGS sequence"/>
</dbReference>
<evidence type="ECO:0000256" key="2">
    <source>
        <dbReference type="SAM" id="SignalP"/>
    </source>
</evidence>
<proteinExistence type="inferred from homology"/>
<comment type="caution">
    <text evidence="4">The sequence shown here is derived from an EMBL/GenBank/DDBJ whole genome shotgun (WGS) entry which is preliminary data.</text>
</comment>
<evidence type="ECO:0000256" key="1">
    <source>
        <dbReference type="ARBA" id="ARBA00008814"/>
    </source>
</evidence>
<organism evidence="4 5">
    <name type="scientific">Phascolarctobacterium succinatutens</name>
    <dbReference type="NCBI Taxonomy" id="626940"/>
    <lineage>
        <taxon>Bacteria</taxon>
        <taxon>Bacillati</taxon>
        <taxon>Bacillota</taxon>
        <taxon>Negativicutes</taxon>
        <taxon>Acidaminococcales</taxon>
        <taxon>Acidaminococcaceae</taxon>
        <taxon>Phascolarctobacterium</taxon>
    </lineage>
</organism>
<reference evidence="4 5" key="1">
    <citation type="journal article" date="2016" name="Nat. Biotechnol.">
        <title>Measurement of bacterial replication rates in microbial communities.</title>
        <authorList>
            <person name="Brown C.T."/>
            <person name="Olm M.R."/>
            <person name="Thomas B.C."/>
            <person name="Banfield J.F."/>
        </authorList>
    </citation>
    <scope>NUCLEOTIDE SEQUENCE [LARGE SCALE GENOMIC DNA]</scope>
    <source>
        <strain evidence="4">46_33</strain>
    </source>
</reference>
<evidence type="ECO:0000259" key="3">
    <source>
        <dbReference type="PROSITE" id="PS50983"/>
    </source>
</evidence>
<dbReference type="PROSITE" id="PS51257">
    <property type="entry name" value="PROKAR_LIPOPROTEIN"/>
    <property type="match status" value="1"/>
</dbReference>
<feature type="signal peptide" evidence="2">
    <location>
        <begin position="1"/>
        <end position="18"/>
    </location>
</feature>
<dbReference type="InterPro" id="IPR050902">
    <property type="entry name" value="ABC_Transporter_SBP"/>
</dbReference>
<accession>A0A1Q6R5B2</accession>
<feature type="chain" id="PRO_5039705226" description="Fe/B12 periplasmic-binding domain-containing protein" evidence="2">
    <location>
        <begin position="19"/>
        <end position="327"/>
    </location>
</feature>
<dbReference type="PANTHER" id="PTHR30535">
    <property type="entry name" value="VITAMIN B12-BINDING PROTEIN"/>
    <property type="match status" value="1"/>
</dbReference>
<dbReference type="PANTHER" id="PTHR30535:SF34">
    <property type="entry name" value="MOLYBDATE-BINDING PROTEIN MOLA"/>
    <property type="match status" value="1"/>
</dbReference>
<keyword evidence="2" id="KW-0732">Signal</keyword>
<dbReference type="InterPro" id="IPR002491">
    <property type="entry name" value="ABC_transptr_periplasmic_BD"/>
</dbReference>
<dbReference type="SUPFAM" id="SSF53807">
    <property type="entry name" value="Helical backbone' metal receptor"/>
    <property type="match status" value="1"/>
</dbReference>
<protein>
    <recommendedName>
        <fullName evidence="3">Fe/B12 periplasmic-binding domain-containing protein</fullName>
    </recommendedName>
</protein>
<evidence type="ECO:0000313" key="5">
    <source>
        <dbReference type="Proteomes" id="UP000186777"/>
    </source>
</evidence>
<dbReference type="Gene3D" id="3.40.50.1980">
    <property type="entry name" value="Nitrogenase molybdenum iron protein domain"/>
    <property type="match status" value="2"/>
</dbReference>
<sequence>MYRLILMLVIACILSGCATENFGQSAKLAGKDNAIVVTDDTGYQVKLKKKPEKIMTNNIYLDNILLGLVEPEKMLSVSKNMDNSAKSFGNMVSSLVENKITNPGLEAVLALKPDIFIVNEVIGADKIQSYRDMGIPVYVVRLSTNIEEVKNEIIKLSRLVGEEQRGKILVQKMNDKLARIERNIPQELHYSKSTVLVSANYTSYGGKGCMYDDICKHAKIRNGIADLGMNTGQTVNKEVMIEINPDFFFLAKPWKDNKAKDEKLLGEFFADKSLENLRAVKNGNVALLDEKYIFIGHQNCVWSVQKLAHLVYGDCVVLEPEEFLKGF</sequence>
<name>A0A1Q6R5B2_9FIRM</name>
<dbReference type="EMBL" id="MNTG01000029">
    <property type="protein sequence ID" value="OLA37561.1"/>
    <property type="molecule type" value="Genomic_DNA"/>
</dbReference>
<evidence type="ECO:0000313" key="4">
    <source>
        <dbReference type="EMBL" id="OLA37561.1"/>
    </source>
</evidence>
<feature type="domain" description="Fe/B12 periplasmic-binding" evidence="3">
    <location>
        <begin position="53"/>
        <end position="315"/>
    </location>
</feature>
<dbReference type="GO" id="GO:0071281">
    <property type="term" value="P:cellular response to iron ion"/>
    <property type="evidence" value="ECO:0007669"/>
    <property type="project" value="TreeGrafter"/>
</dbReference>
<gene>
    <name evidence="4" type="ORF">BHW43_05740</name>
</gene>
<dbReference type="STRING" id="626940.BHW43_05740"/>